<proteinExistence type="predicted"/>
<dbReference type="Gene3D" id="3.30.70.100">
    <property type="match status" value="1"/>
</dbReference>
<dbReference type="STRING" id="1116229.S3CGR6"/>
<dbReference type="Proteomes" id="UP000016922">
    <property type="component" value="Unassembled WGS sequence"/>
</dbReference>
<dbReference type="RefSeq" id="XP_008088567.1">
    <property type="nucleotide sequence ID" value="XM_008090376.1"/>
</dbReference>
<protein>
    <recommendedName>
        <fullName evidence="4">L-rhamnose mutarotase</fullName>
    </recommendedName>
</protein>
<dbReference type="PANTHER" id="PTHR34389">
    <property type="entry name" value="L-RHAMNOSE MUTAROTASE"/>
    <property type="match status" value="1"/>
</dbReference>
<accession>S3CGR6</accession>
<evidence type="ECO:0008006" key="4">
    <source>
        <dbReference type="Google" id="ProtNLM"/>
    </source>
</evidence>
<dbReference type="eggNOG" id="ENOG502S4QF">
    <property type="taxonomic scope" value="Eukaryota"/>
</dbReference>
<evidence type="ECO:0000256" key="1">
    <source>
        <dbReference type="SAM" id="MobiDB-lite"/>
    </source>
</evidence>
<evidence type="ECO:0000313" key="2">
    <source>
        <dbReference type="EMBL" id="EPE24479.1"/>
    </source>
</evidence>
<dbReference type="KEGG" id="glz:GLAREA_08331"/>
<evidence type="ECO:0000313" key="3">
    <source>
        <dbReference type="Proteomes" id="UP000016922"/>
    </source>
</evidence>
<sequence>MWATSSAEPKSPLWSPPTPIETTTHRPSGPSIRLKNQGRRIAQIVKLKPEYVEEYKKCHAKVWPEVLKQIKESNIEDYSIFHDPGTGILFASFKYVGYNWAGDMEKMRENPKVQEWWRMTDSFQESFVEGAKSSVDGEPAWWKGVEEVFYFNP</sequence>
<dbReference type="InterPro" id="IPR011008">
    <property type="entry name" value="Dimeric_a/b-barrel"/>
</dbReference>
<dbReference type="OrthoDB" id="9981546at2759"/>
<dbReference type="OMA" id="HAKVWPE"/>
<feature type="region of interest" description="Disordered" evidence="1">
    <location>
        <begin position="1"/>
        <end position="33"/>
    </location>
</feature>
<dbReference type="EMBL" id="KE145373">
    <property type="protein sequence ID" value="EPE24479.1"/>
    <property type="molecule type" value="Genomic_DNA"/>
</dbReference>
<dbReference type="InterPro" id="IPR008000">
    <property type="entry name" value="Rham/fucose_mutarotase"/>
</dbReference>
<organism evidence="2 3">
    <name type="scientific">Glarea lozoyensis (strain ATCC 20868 / MF5171)</name>
    <dbReference type="NCBI Taxonomy" id="1116229"/>
    <lineage>
        <taxon>Eukaryota</taxon>
        <taxon>Fungi</taxon>
        <taxon>Dikarya</taxon>
        <taxon>Ascomycota</taxon>
        <taxon>Pezizomycotina</taxon>
        <taxon>Leotiomycetes</taxon>
        <taxon>Helotiales</taxon>
        <taxon>Helotiaceae</taxon>
        <taxon>Glarea</taxon>
    </lineage>
</organism>
<keyword evidence="3" id="KW-1185">Reference proteome</keyword>
<dbReference type="SUPFAM" id="SSF54909">
    <property type="entry name" value="Dimeric alpha+beta barrel"/>
    <property type="match status" value="1"/>
</dbReference>
<dbReference type="Pfam" id="PF05336">
    <property type="entry name" value="rhaM"/>
    <property type="match status" value="1"/>
</dbReference>
<dbReference type="HOGENOM" id="CLU_100689_1_0_1"/>
<dbReference type="AlphaFoldDB" id="S3CGR6"/>
<dbReference type="GeneID" id="19467380"/>
<dbReference type="GO" id="GO:0016857">
    <property type="term" value="F:racemase and epimerase activity, acting on carbohydrates and derivatives"/>
    <property type="evidence" value="ECO:0007669"/>
    <property type="project" value="InterPro"/>
</dbReference>
<dbReference type="PANTHER" id="PTHR34389:SF2">
    <property type="entry name" value="L-RHAMNOSE MUTAROTASE"/>
    <property type="match status" value="1"/>
</dbReference>
<name>S3CGR6_GLAL2</name>
<reference evidence="2 3" key="1">
    <citation type="journal article" date="2013" name="BMC Genomics">
        <title>Genomics-driven discovery of the pneumocandin biosynthetic gene cluster in the fungus Glarea lozoyensis.</title>
        <authorList>
            <person name="Chen L."/>
            <person name="Yue Q."/>
            <person name="Zhang X."/>
            <person name="Xiang M."/>
            <person name="Wang C."/>
            <person name="Li S."/>
            <person name="Che Y."/>
            <person name="Ortiz-Lopez F.J."/>
            <person name="Bills G.F."/>
            <person name="Liu X."/>
            <person name="An Z."/>
        </authorList>
    </citation>
    <scope>NUCLEOTIDE SEQUENCE [LARGE SCALE GENOMIC DNA]</scope>
    <source>
        <strain evidence="3">ATCC 20868 / MF5171</strain>
    </source>
</reference>
<gene>
    <name evidence="2" type="ORF">GLAREA_08331</name>
</gene>